<keyword evidence="1" id="KW-1133">Transmembrane helix</keyword>
<dbReference type="Proteomes" id="UP001152888">
    <property type="component" value="Unassembled WGS sequence"/>
</dbReference>
<gene>
    <name evidence="2" type="ORF">ACAOBT_LOCUS11762</name>
</gene>
<evidence type="ECO:0000313" key="3">
    <source>
        <dbReference type="Proteomes" id="UP001152888"/>
    </source>
</evidence>
<evidence type="ECO:0000256" key="1">
    <source>
        <dbReference type="SAM" id="Phobius"/>
    </source>
</evidence>
<reference evidence="2" key="1">
    <citation type="submission" date="2022-03" db="EMBL/GenBank/DDBJ databases">
        <authorList>
            <person name="Sayadi A."/>
        </authorList>
    </citation>
    <scope>NUCLEOTIDE SEQUENCE</scope>
</reference>
<keyword evidence="1" id="KW-0812">Transmembrane</keyword>
<keyword evidence="1" id="KW-0472">Membrane</keyword>
<evidence type="ECO:0000313" key="2">
    <source>
        <dbReference type="EMBL" id="CAH1975754.1"/>
    </source>
</evidence>
<proteinExistence type="predicted"/>
<organism evidence="2 3">
    <name type="scientific">Acanthoscelides obtectus</name>
    <name type="common">Bean weevil</name>
    <name type="synonym">Bruchus obtectus</name>
    <dbReference type="NCBI Taxonomy" id="200917"/>
    <lineage>
        <taxon>Eukaryota</taxon>
        <taxon>Metazoa</taxon>
        <taxon>Ecdysozoa</taxon>
        <taxon>Arthropoda</taxon>
        <taxon>Hexapoda</taxon>
        <taxon>Insecta</taxon>
        <taxon>Pterygota</taxon>
        <taxon>Neoptera</taxon>
        <taxon>Endopterygota</taxon>
        <taxon>Coleoptera</taxon>
        <taxon>Polyphaga</taxon>
        <taxon>Cucujiformia</taxon>
        <taxon>Chrysomeloidea</taxon>
        <taxon>Chrysomelidae</taxon>
        <taxon>Bruchinae</taxon>
        <taxon>Bruchini</taxon>
        <taxon>Acanthoscelides</taxon>
    </lineage>
</organism>
<sequence length="323" mass="36283">MSVPLQNSATVRSIMRKPSIILYVVMSSEAEGNDDSIQRLLNDTGRTNSLPLTGHIFFQPPRTPKHPWGTVGLWGKGRGHTESGAVYHLPPYVPDMNGRYFLGYFTTIRSTPNATSLILGKKVVVKWQLNYVNDIKFTQIVRGSFATMSYSMLIYPAISGLFCTSMPLREDQLEFPAKKLTTYAIFSQHVGRNARNATRDHSKLKIDVLLQIDSDRAPAADKCETSVKACDFPSKVWLIPDQLLIVLLLVLVLMFVVSPDRNVNKLQGRIFLDMMNCSKNALCQDIAENHYQDASKHPTHAMYGISKIQLKNICLVAQLCCQF</sequence>
<dbReference type="AlphaFoldDB" id="A0A9P0PDQ4"/>
<name>A0A9P0PDQ4_ACAOB</name>
<comment type="caution">
    <text evidence="2">The sequence shown here is derived from an EMBL/GenBank/DDBJ whole genome shotgun (WGS) entry which is preliminary data.</text>
</comment>
<dbReference type="EMBL" id="CAKOFQ010006839">
    <property type="protein sequence ID" value="CAH1975754.1"/>
    <property type="molecule type" value="Genomic_DNA"/>
</dbReference>
<accession>A0A9P0PDQ4</accession>
<keyword evidence="3" id="KW-1185">Reference proteome</keyword>
<protein>
    <submittedName>
        <fullName evidence="2">Uncharacterized protein</fullName>
    </submittedName>
</protein>
<feature type="transmembrane region" description="Helical" evidence="1">
    <location>
        <begin position="236"/>
        <end position="257"/>
    </location>
</feature>